<dbReference type="SUPFAM" id="SSF48403">
    <property type="entry name" value="Ankyrin repeat"/>
    <property type="match status" value="1"/>
</dbReference>
<dbReference type="InterPro" id="IPR002110">
    <property type="entry name" value="Ankyrin_rpt"/>
</dbReference>
<comment type="caution">
    <text evidence="4">The sequence shown here is derived from an EMBL/GenBank/DDBJ whole genome shotgun (WGS) entry which is preliminary data.</text>
</comment>
<keyword evidence="1" id="KW-0677">Repeat</keyword>
<keyword evidence="5" id="KW-1185">Reference proteome</keyword>
<dbReference type="Proteomes" id="UP000320176">
    <property type="component" value="Unassembled WGS sequence"/>
</dbReference>
<accession>A0A5C5ZVE0</accession>
<dbReference type="PANTHER" id="PTHR24123">
    <property type="entry name" value="ANKYRIN REPEAT-CONTAINING"/>
    <property type="match status" value="1"/>
</dbReference>
<dbReference type="InterPro" id="IPR036770">
    <property type="entry name" value="Ankyrin_rpt-contain_sf"/>
</dbReference>
<protein>
    <submittedName>
        <fullName evidence="4">Ankyrin repeats (3 copies)</fullName>
    </submittedName>
</protein>
<dbReference type="OrthoDB" id="270354at2"/>
<keyword evidence="2 3" id="KW-0040">ANK repeat</keyword>
<dbReference type="Pfam" id="PF12796">
    <property type="entry name" value="Ank_2"/>
    <property type="match status" value="1"/>
</dbReference>
<evidence type="ECO:0000256" key="1">
    <source>
        <dbReference type="ARBA" id="ARBA00022737"/>
    </source>
</evidence>
<name>A0A5C5ZVE0_9BACT</name>
<dbReference type="EMBL" id="SJPN01000017">
    <property type="protein sequence ID" value="TWT91289.1"/>
    <property type="molecule type" value="Genomic_DNA"/>
</dbReference>
<dbReference type="PANTHER" id="PTHR24123:SF33">
    <property type="entry name" value="PROTEIN HOS4"/>
    <property type="match status" value="1"/>
</dbReference>
<sequence>MATRIDQLLYDFTTYVKTSQSEQAIEVLKCYPELIRHTDFLDEFPLMIASRYDCTPVVQYLVDQEIDINRSSSNSNALSIAAREGSLNAVNLLLDAGADPDLCRAIVSAVLAKNNKLEIIKTLLNHHCDVNQVFLMFNDPSNKRTALDFCRAGSAEELLLRENGAVSAKSL</sequence>
<dbReference type="Gene3D" id="1.25.40.20">
    <property type="entry name" value="Ankyrin repeat-containing domain"/>
    <property type="match status" value="1"/>
</dbReference>
<dbReference type="PROSITE" id="PS50297">
    <property type="entry name" value="ANK_REP_REGION"/>
    <property type="match status" value="1"/>
</dbReference>
<evidence type="ECO:0000313" key="4">
    <source>
        <dbReference type="EMBL" id="TWT91289.1"/>
    </source>
</evidence>
<dbReference type="AlphaFoldDB" id="A0A5C5ZVE0"/>
<gene>
    <name evidence="4" type="ORF">Pla52n_66230</name>
</gene>
<organism evidence="4 5">
    <name type="scientific">Stieleria varia</name>
    <dbReference type="NCBI Taxonomy" id="2528005"/>
    <lineage>
        <taxon>Bacteria</taxon>
        <taxon>Pseudomonadati</taxon>
        <taxon>Planctomycetota</taxon>
        <taxon>Planctomycetia</taxon>
        <taxon>Pirellulales</taxon>
        <taxon>Pirellulaceae</taxon>
        <taxon>Stieleria</taxon>
    </lineage>
</organism>
<dbReference type="RefSeq" id="WP_146523514.1">
    <property type="nucleotide sequence ID" value="NZ_CP151726.1"/>
</dbReference>
<dbReference type="InterPro" id="IPR051165">
    <property type="entry name" value="Multifunctional_ANK_Repeat"/>
</dbReference>
<proteinExistence type="predicted"/>
<feature type="repeat" description="ANK" evidence="3">
    <location>
        <begin position="73"/>
        <end position="105"/>
    </location>
</feature>
<evidence type="ECO:0000313" key="5">
    <source>
        <dbReference type="Proteomes" id="UP000320176"/>
    </source>
</evidence>
<dbReference type="PROSITE" id="PS50088">
    <property type="entry name" value="ANK_REPEAT"/>
    <property type="match status" value="1"/>
</dbReference>
<dbReference type="SMART" id="SM00248">
    <property type="entry name" value="ANK"/>
    <property type="match status" value="3"/>
</dbReference>
<reference evidence="4 5" key="1">
    <citation type="submission" date="2019-02" db="EMBL/GenBank/DDBJ databases">
        <title>Deep-cultivation of Planctomycetes and their phenomic and genomic characterization uncovers novel biology.</title>
        <authorList>
            <person name="Wiegand S."/>
            <person name="Jogler M."/>
            <person name="Boedeker C."/>
            <person name="Pinto D."/>
            <person name="Vollmers J."/>
            <person name="Rivas-Marin E."/>
            <person name="Kohn T."/>
            <person name="Peeters S.H."/>
            <person name="Heuer A."/>
            <person name="Rast P."/>
            <person name="Oberbeckmann S."/>
            <person name="Bunk B."/>
            <person name="Jeske O."/>
            <person name="Meyerdierks A."/>
            <person name="Storesund J.E."/>
            <person name="Kallscheuer N."/>
            <person name="Luecker S."/>
            <person name="Lage O.M."/>
            <person name="Pohl T."/>
            <person name="Merkel B.J."/>
            <person name="Hornburger P."/>
            <person name="Mueller R.-W."/>
            <person name="Bruemmer F."/>
            <person name="Labrenz M."/>
            <person name="Spormann A.M."/>
            <person name="Op Den Camp H."/>
            <person name="Overmann J."/>
            <person name="Amann R."/>
            <person name="Jetten M.S.M."/>
            <person name="Mascher T."/>
            <person name="Medema M.H."/>
            <person name="Devos D.P."/>
            <person name="Kaster A.-K."/>
            <person name="Ovreas L."/>
            <person name="Rohde M."/>
            <person name="Galperin M.Y."/>
            <person name="Jogler C."/>
        </authorList>
    </citation>
    <scope>NUCLEOTIDE SEQUENCE [LARGE SCALE GENOMIC DNA]</scope>
    <source>
        <strain evidence="4 5">Pla52n</strain>
    </source>
</reference>
<evidence type="ECO:0000256" key="2">
    <source>
        <dbReference type="ARBA" id="ARBA00023043"/>
    </source>
</evidence>
<evidence type="ECO:0000256" key="3">
    <source>
        <dbReference type="PROSITE-ProRule" id="PRU00023"/>
    </source>
</evidence>